<dbReference type="InterPro" id="IPR047650">
    <property type="entry name" value="Transpos_IS110"/>
</dbReference>
<evidence type="ECO:0000259" key="2">
    <source>
        <dbReference type="Pfam" id="PF01548"/>
    </source>
</evidence>
<dbReference type="InterPro" id="IPR002525">
    <property type="entry name" value="Transp_IS110-like_N"/>
</dbReference>
<reference evidence="4 5" key="1">
    <citation type="journal article" date="2019" name="Emerg. Microbes Infect.">
        <title>Comprehensive subspecies identification of 175 nontuberculous mycobacteria species based on 7547 genomic profiles.</title>
        <authorList>
            <person name="Matsumoto Y."/>
            <person name="Kinjo T."/>
            <person name="Motooka D."/>
            <person name="Nabeya D."/>
            <person name="Jung N."/>
            <person name="Uechi K."/>
            <person name="Horii T."/>
            <person name="Iida T."/>
            <person name="Fujita J."/>
            <person name="Nakamura S."/>
        </authorList>
    </citation>
    <scope>NUCLEOTIDE SEQUENCE [LARGE SCALE GENOMIC DNA]</scope>
    <source>
        <strain evidence="4 5">JCM 18565</strain>
    </source>
</reference>
<keyword evidence="5" id="KW-1185">Reference proteome</keyword>
<protein>
    <submittedName>
        <fullName evidence="4">IS110 family transposase</fullName>
    </submittedName>
</protein>
<accession>A0ABQ1C4N0</accession>
<proteinExistence type="predicted"/>
<feature type="region of interest" description="Disordered" evidence="1">
    <location>
        <begin position="280"/>
        <end position="314"/>
    </location>
</feature>
<evidence type="ECO:0000313" key="5">
    <source>
        <dbReference type="Proteomes" id="UP000465240"/>
    </source>
</evidence>
<dbReference type="Pfam" id="PF01548">
    <property type="entry name" value="DEDD_Tnp_IS110"/>
    <property type="match status" value="1"/>
</dbReference>
<evidence type="ECO:0000259" key="3">
    <source>
        <dbReference type="Pfam" id="PF02371"/>
    </source>
</evidence>
<dbReference type="NCBIfam" id="NF033542">
    <property type="entry name" value="transpos_IS110"/>
    <property type="match status" value="1"/>
</dbReference>
<gene>
    <name evidence="4" type="ORF">MPRG_26690</name>
</gene>
<dbReference type="EMBL" id="BLKX01000001">
    <property type="protein sequence ID" value="GFG79393.1"/>
    <property type="molecule type" value="Genomic_DNA"/>
</dbReference>
<dbReference type="InterPro" id="IPR003346">
    <property type="entry name" value="Transposase_20"/>
</dbReference>
<name>A0ABQ1C4N0_9MYCO</name>
<dbReference type="Proteomes" id="UP000465240">
    <property type="component" value="Unassembled WGS sequence"/>
</dbReference>
<evidence type="ECO:0000313" key="4">
    <source>
        <dbReference type="EMBL" id="GFG79393.1"/>
    </source>
</evidence>
<feature type="domain" description="Transposase IS116/IS110/IS902 C-terminal" evidence="3">
    <location>
        <begin position="327"/>
        <end position="407"/>
    </location>
</feature>
<dbReference type="RefSeq" id="WP_242460444.1">
    <property type="nucleotide sequence ID" value="NZ_BLKX01000001.1"/>
</dbReference>
<dbReference type="PANTHER" id="PTHR33055">
    <property type="entry name" value="TRANSPOSASE FOR INSERTION SEQUENCE ELEMENT IS1111A"/>
    <property type="match status" value="1"/>
</dbReference>
<dbReference type="Pfam" id="PF02371">
    <property type="entry name" value="Transposase_20"/>
    <property type="match status" value="1"/>
</dbReference>
<organism evidence="4 5">
    <name type="scientific">Mycobacterium paragordonae</name>
    <dbReference type="NCBI Taxonomy" id="1389713"/>
    <lineage>
        <taxon>Bacteria</taxon>
        <taxon>Bacillati</taxon>
        <taxon>Actinomycetota</taxon>
        <taxon>Actinomycetes</taxon>
        <taxon>Mycobacteriales</taxon>
        <taxon>Mycobacteriaceae</taxon>
        <taxon>Mycobacterium</taxon>
    </lineage>
</organism>
<dbReference type="PANTHER" id="PTHR33055:SF15">
    <property type="entry name" value="TRANSPOSASE-RELATED"/>
    <property type="match status" value="1"/>
</dbReference>
<sequence>MAEQRRRKQKPAVAAVPVEIADADHEVVIERAAAIDVAKATGTVCVRLPGKSGRRFSRVWEVSARTGMIGQLTQQLIELDIEKVTVESTSDYWRIWYYLMEAAGLDVQLVNARDVKNVPGRPKTDKLDSVWLAKLTEKGLLRPSFVPPAPIRRLRDYTRLREDLTRDRSRYWQRLEKLLEDALIKVSSVASTLDTFSTRDMIEALIAGERDPRRLAALARGRMKAKRSELITALDGRFDDHHAELARMLLGQIDALSAQIDTLTVRIEELIAELPAAAGAIDHRDPGTGPGAGIDADRDTSGSDPDTGDGTRVDPVTVARCAPSVIERLDEIPGIGQRAAQRIIAEIGLEMTRFPTPEHLVSWAKLCPRIVQSGPISRAGKTGKGNPYLKGALGEAAAAAAKTNTFLGERYRRIVKRRGKLKALVAVARSILTIIWQLLSDPTARFHDLGPDYHTNRTVTERKIRNHLAQLTAMGFHVTLQPAA</sequence>
<feature type="domain" description="Transposase IS110-like N-terminal" evidence="2">
    <location>
        <begin position="34"/>
        <end position="181"/>
    </location>
</feature>
<comment type="caution">
    <text evidence="4">The sequence shown here is derived from an EMBL/GenBank/DDBJ whole genome shotgun (WGS) entry which is preliminary data.</text>
</comment>
<evidence type="ECO:0000256" key="1">
    <source>
        <dbReference type="SAM" id="MobiDB-lite"/>
    </source>
</evidence>